<name>A0AAE3SHK6_9BACT</name>
<keyword evidence="1" id="KW-0812">Transmembrane</keyword>
<reference evidence="2" key="1">
    <citation type="submission" date="2022-10" db="EMBL/GenBank/DDBJ databases">
        <authorList>
            <person name="Yu W.X."/>
        </authorList>
    </citation>
    <scope>NUCLEOTIDE SEQUENCE</scope>
    <source>
        <strain evidence="2">AAT</strain>
    </source>
</reference>
<accession>A0AAE3SHK6</accession>
<protein>
    <submittedName>
        <fullName evidence="2">Uncharacterized protein</fullName>
    </submittedName>
</protein>
<evidence type="ECO:0000313" key="3">
    <source>
        <dbReference type="Proteomes" id="UP001209229"/>
    </source>
</evidence>
<evidence type="ECO:0000256" key="1">
    <source>
        <dbReference type="SAM" id="Phobius"/>
    </source>
</evidence>
<feature type="transmembrane region" description="Helical" evidence="1">
    <location>
        <begin position="12"/>
        <end position="30"/>
    </location>
</feature>
<keyword evidence="3" id="KW-1185">Reference proteome</keyword>
<dbReference type="AlphaFoldDB" id="A0AAE3SHK6"/>
<dbReference type="EMBL" id="JAPDPJ010000122">
    <property type="protein sequence ID" value="MCW3789526.1"/>
    <property type="molecule type" value="Genomic_DNA"/>
</dbReference>
<keyword evidence="1" id="KW-0472">Membrane</keyword>
<gene>
    <name evidence="2" type="ORF">OM075_23910</name>
</gene>
<feature type="transmembrane region" description="Helical" evidence="1">
    <location>
        <begin position="42"/>
        <end position="66"/>
    </location>
</feature>
<dbReference type="RefSeq" id="WP_301193075.1">
    <property type="nucleotide sequence ID" value="NZ_JAPDPJ010000122.1"/>
</dbReference>
<evidence type="ECO:0000313" key="2">
    <source>
        <dbReference type="EMBL" id="MCW3789526.1"/>
    </source>
</evidence>
<feature type="transmembrane region" description="Helical" evidence="1">
    <location>
        <begin position="78"/>
        <end position="99"/>
    </location>
</feature>
<proteinExistence type="predicted"/>
<feature type="transmembrane region" description="Helical" evidence="1">
    <location>
        <begin position="146"/>
        <end position="163"/>
    </location>
</feature>
<dbReference type="Proteomes" id="UP001209229">
    <property type="component" value="Unassembled WGS sequence"/>
</dbReference>
<comment type="caution">
    <text evidence="2">The sequence shown here is derived from an EMBL/GenBank/DDBJ whole genome shotgun (WGS) entry which is preliminary data.</text>
</comment>
<sequence>MVQRILNITTDKLIGILFIPWILLIIIPLTPSYKQLFDSMDVVLLILWIQLGMLFIASYSILIFLNNTVIDSQTNSKVFIVHSIVNYLLCTLWFGLAIFSSANSFPYHFAPLLILVLIISELMRLRVIAKLLVSIEQNKAATFKDYFLTLILLSGLFGVWNIHQRLKSIYKRKTTAANNT</sequence>
<keyword evidence="1" id="KW-1133">Transmembrane helix</keyword>
<organism evidence="2 3">
    <name type="scientific">Plebeiibacterium sediminum</name>
    <dbReference type="NCBI Taxonomy" id="2992112"/>
    <lineage>
        <taxon>Bacteria</taxon>
        <taxon>Pseudomonadati</taxon>
        <taxon>Bacteroidota</taxon>
        <taxon>Bacteroidia</taxon>
        <taxon>Marinilabiliales</taxon>
        <taxon>Marinilabiliaceae</taxon>
        <taxon>Plebeiibacterium</taxon>
    </lineage>
</organism>